<keyword evidence="4" id="KW-1185">Reference proteome</keyword>
<keyword evidence="2" id="KW-0472">Membrane</keyword>
<dbReference type="EMBL" id="JAVDDT010000008">
    <property type="protein sequence ID" value="MDQ2070654.1"/>
    <property type="molecule type" value="Genomic_DNA"/>
</dbReference>
<dbReference type="RefSeq" id="WP_306729149.1">
    <property type="nucleotide sequence ID" value="NZ_JAVDDT010000008.1"/>
</dbReference>
<feature type="compositionally biased region" description="Basic and acidic residues" evidence="1">
    <location>
        <begin position="96"/>
        <end position="110"/>
    </location>
</feature>
<accession>A0ABU0W9D7</accession>
<feature type="transmembrane region" description="Helical" evidence="2">
    <location>
        <begin position="17"/>
        <end position="38"/>
    </location>
</feature>
<evidence type="ECO:0000313" key="3">
    <source>
        <dbReference type="EMBL" id="MDQ2070654.1"/>
    </source>
</evidence>
<dbReference type="Proteomes" id="UP001239019">
    <property type="component" value="Unassembled WGS sequence"/>
</dbReference>
<evidence type="ECO:0000313" key="4">
    <source>
        <dbReference type="Proteomes" id="UP001239019"/>
    </source>
</evidence>
<evidence type="ECO:0000256" key="2">
    <source>
        <dbReference type="SAM" id="Phobius"/>
    </source>
</evidence>
<organism evidence="3 4">
    <name type="scientific">Natronospira bacteriovora</name>
    <dbReference type="NCBI Taxonomy" id="3069753"/>
    <lineage>
        <taxon>Bacteria</taxon>
        <taxon>Pseudomonadati</taxon>
        <taxon>Pseudomonadota</taxon>
        <taxon>Gammaproteobacteria</taxon>
        <taxon>Natronospirales</taxon>
        <taxon>Natronospiraceae</taxon>
        <taxon>Natronospira</taxon>
    </lineage>
</organism>
<proteinExistence type="predicted"/>
<reference evidence="3 4" key="1">
    <citation type="submission" date="2023-08" db="EMBL/GenBank/DDBJ databases">
        <title>Whole-genome sequencing of halo(alkali)philic microorganisms from hypersaline lakes.</title>
        <authorList>
            <person name="Sorokin D.Y."/>
            <person name="Abbas B."/>
            <person name="Merkel A.Y."/>
        </authorList>
    </citation>
    <scope>NUCLEOTIDE SEQUENCE [LARGE SCALE GENOMIC DNA]</scope>
    <source>
        <strain evidence="3 4">AB-CW4</strain>
    </source>
</reference>
<sequence length="213" mass="23780">HSDLGERLQKGGLSMRLSAILTGIAGAVLLLFPSIPLAQYVSGIAIKVEPPVPEIQRNGDQLEHLNLGFACVDGRTGAPIRCRLQVEKLGLSNDLENDRVSGGHHHDDPPRPMTGLYSRLDEEPDDPLRVVGWTVNFGEDPPYDEAHRLEYELMEVAGEYVLDVRLELSGGWVCLNWCWDRYTRRILSYIRTGFDLHPLECEYDHPGTPTPGA</sequence>
<comment type="caution">
    <text evidence="3">The sequence shown here is derived from an EMBL/GenBank/DDBJ whole genome shotgun (WGS) entry which is preliminary data.</text>
</comment>
<feature type="non-terminal residue" evidence="3">
    <location>
        <position position="1"/>
    </location>
</feature>
<gene>
    <name evidence="3" type="ORF">RBH19_12305</name>
</gene>
<name>A0ABU0W9D7_9GAMM</name>
<protein>
    <submittedName>
        <fullName evidence="3">Uncharacterized protein</fullName>
    </submittedName>
</protein>
<evidence type="ECO:0000256" key="1">
    <source>
        <dbReference type="SAM" id="MobiDB-lite"/>
    </source>
</evidence>
<feature type="region of interest" description="Disordered" evidence="1">
    <location>
        <begin position="95"/>
        <end position="119"/>
    </location>
</feature>
<keyword evidence="2" id="KW-1133">Transmembrane helix</keyword>
<keyword evidence="2" id="KW-0812">Transmembrane</keyword>